<dbReference type="EMBL" id="UYSU01036111">
    <property type="protein sequence ID" value="VDL97201.1"/>
    <property type="molecule type" value="Genomic_DNA"/>
</dbReference>
<keyword evidence="2" id="KW-0175">Coiled coil</keyword>
<evidence type="ECO:0000256" key="1">
    <source>
        <dbReference type="ARBA" id="ARBA00022837"/>
    </source>
</evidence>
<dbReference type="PROSITE" id="PS50222">
    <property type="entry name" value="EF_HAND_2"/>
    <property type="match status" value="1"/>
</dbReference>
<dbReference type="Gene3D" id="1.10.238.10">
    <property type="entry name" value="EF-hand"/>
    <property type="match status" value="1"/>
</dbReference>
<name>A0A183T2W8_SCHSO</name>
<dbReference type="GO" id="GO:0005509">
    <property type="term" value="F:calcium ion binding"/>
    <property type="evidence" value="ECO:0007669"/>
    <property type="project" value="InterPro"/>
</dbReference>
<dbReference type="InterPro" id="IPR011992">
    <property type="entry name" value="EF-hand-dom_pair"/>
</dbReference>
<evidence type="ECO:0000256" key="2">
    <source>
        <dbReference type="SAM" id="Coils"/>
    </source>
</evidence>
<dbReference type="WBParaSite" id="SSLN_0001123701-mRNA-1">
    <property type="protein sequence ID" value="SSLN_0001123701-mRNA-1"/>
    <property type="gene ID" value="SSLN_0001123701"/>
</dbReference>
<dbReference type="AlphaFoldDB" id="A0A183T2W8"/>
<reference evidence="6" key="1">
    <citation type="submission" date="2016-06" db="UniProtKB">
        <authorList>
            <consortium name="WormBaseParasite"/>
        </authorList>
    </citation>
    <scope>IDENTIFICATION</scope>
</reference>
<feature type="coiled-coil region" evidence="2">
    <location>
        <begin position="229"/>
        <end position="292"/>
    </location>
</feature>
<evidence type="ECO:0000259" key="3">
    <source>
        <dbReference type="PROSITE" id="PS50222"/>
    </source>
</evidence>
<dbReference type="Proteomes" id="UP000275846">
    <property type="component" value="Unassembled WGS sequence"/>
</dbReference>
<evidence type="ECO:0000313" key="4">
    <source>
        <dbReference type="EMBL" id="VDL97201.1"/>
    </source>
</evidence>
<gene>
    <name evidence="4" type="ORF">SSLN_LOCUS10816</name>
</gene>
<evidence type="ECO:0000313" key="6">
    <source>
        <dbReference type="WBParaSite" id="SSLN_0001123701-mRNA-1"/>
    </source>
</evidence>
<reference evidence="4 5" key="2">
    <citation type="submission" date="2018-11" db="EMBL/GenBank/DDBJ databases">
        <authorList>
            <consortium name="Pathogen Informatics"/>
        </authorList>
    </citation>
    <scope>NUCLEOTIDE SEQUENCE [LARGE SCALE GENOMIC DNA]</scope>
    <source>
        <strain evidence="4 5">NST_G2</strain>
    </source>
</reference>
<evidence type="ECO:0000313" key="5">
    <source>
        <dbReference type="Proteomes" id="UP000275846"/>
    </source>
</evidence>
<dbReference type="SUPFAM" id="SSF47473">
    <property type="entry name" value="EF-hand"/>
    <property type="match status" value="1"/>
</dbReference>
<dbReference type="PROSITE" id="PS00018">
    <property type="entry name" value="EF_HAND_1"/>
    <property type="match status" value="1"/>
</dbReference>
<keyword evidence="1" id="KW-0106">Calcium</keyword>
<dbReference type="InterPro" id="IPR018247">
    <property type="entry name" value="EF_Hand_1_Ca_BS"/>
</dbReference>
<keyword evidence="5" id="KW-1185">Reference proteome</keyword>
<feature type="domain" description="EF-hand" evidence="3">
    <location>
        <begin position="53"/>
        <end position="88"/>
    </location>
</feature>
<accession>A0A183T2W8</accession>
<sequence>MISSKETEVEKRARHIFLACARAYSRQEDPEGVLTVSDLPELLRQVDPALLSMDTGQQRELFRMLDTNQDGAITLAELTSALTEVDVVELLRLLLVDRPGLCYLQQRRKDDSFVHLEFGADIKPLEVSPRLLTLLLQLAKAAETVLAFRKESLFQVAVEAIEENAGAFCTAHPESEEKVAANSSVEEEEEDFAVDASAAAAVDAPLTHFRPRLVSMAVNSRLSQEMTFVSNLENQAPQLVEEVAKLMVAVENAIQTQEAEVQALQLQMESQKASHERQIHDLYEEMESKIKQECDLVTSEVLEQVAKLHVRLTETCDAIRELTASKEKLDESLLKAELNLEEKSSDMVTLQKTLEEEKRKRAIKSSGLHSELEEEYEQLLSQIATLR</sequence>
<protein>
    <submittedName>
        <fullName evidence="6">EF-hand domain-containing protein</fullName>
    </submittedName>
</protein>
<dbReference type="OrthoDB" id="10561707at2759"/>
<dbReference type="InterPro" id="IPR002048">
    <property type="entry name" value="EF_hand_dom"/>
</dbReference>
<proteinExistence type="predicted"/>
<feature type="coiled-coil region" evidence="2">
    <location>
        <begin position="319"/>
        <end position="360"/>
    </location>
</feature>
<organism evidence="6">
    <name type="scientific">Schistocephalus solidus</name>
    <name type="common">Tapeworm</name>
    <dbReference type="NCBI Taxonomy" id="70667"/>
    <lineage>
        <taxon>Eukaryota</taxon>
        <taxon>Metazoa</taxon>
        <taxon>Spiralia</taxon>
        <taxon>Lophotrochozoa</taxon>
        <taxon>Platyhelminthes</taxon>
        <taxon>Cestoda</taxon>
        <taxon>Eucestoda</taxon>
        <taxon>Diphyllobothriidea</taxon>
        <taxon>Diphyllobothriidae</taxon>
        <taxon>Schistocephalus</taxon>
    </lineage>
</organism>